<evidence type="ECO:0008006" key="4">
    <source>
        <dbReference type="Google" id="ProtNLM"/>
    </source>
</evidence>
<proteinExistence type="predicted"/>
<evidence type="ECO:0000256" key="1">
    <source>
        <dbReference type="SAM" id="Phobius"/>
    </source>
</evidence>
<feature type="transmembrane region" description="Helical" evidence="1">
    <location>
        <begin position="67"/>
        <end position="86"/>
    </location>
</feature>
<gene>
    <name evidence="2" type="ORF">H9657_17085</name>
</gene>
<feature type="transmembrane region" description="Helical" evidence="1">
    <location>
        <begin position="148"/>
        <end position="171"/>
    </location>
</feature>
<comment type="caution">
    <text evidence="2">The sequence shown here is derived from an EMBL/GenBank/DDBJ whole genome shotgun (WGS) entry which is preliminary data.</text>
</comment>
<dbReference type="Proteomes" id="UP000604241">
    <property type="component" value="Unassembled WGS sequence"/>
</dbReference>
<keyword evidence="1" id="KW-1133">Transmembrane helix</keyword>
<dbReference type="RefSeq" id="WP_191784636.1">
    <property type="nucleotide sequence ID" value="NZ_JACSQV010000018.1"/>
</dbReference>
<feature type="transmembrane region" description="Helical" evidence="1">
    <location>
        <begin position="26"/>
        <end position="47"/>
    </location>
</feature>
<evidence type="ECO:0000313" key="2">
    <source>
        <dbReference type="EMBL" id="MBD7919988.1"/>
    </source>
</evidence>
<name>A0ABR8QHU1_9CELL</name>
<keyword evidence="1" id="KW-0472">Membrane</keyword>
<feature type="transmembrane region" description="Helical" evidence="1">
    <location>
        <begin position="213"/>
        <end position="234"/>
    </location>
</feature>
<organism evidence="2 3">
    <name type="scientific">Cellulomonas avistercoris</name>
    <dbReference type="NCBI Taxonomy" id="2762242"/>
    <lineage>
        <taxon>Bacteria</taxon>
        <taxon>Bacillati</taxon>
        <taxon>Actinomycetota</taxon>
        <taxon>Actinomycetes</taxon>
        <taxon>Micrococcales</taxon>
        <taxon>Cellulomonadaceae</taxon>
        <taxon>Cellulomonas</taxon>
    </lineage>
</organism>
<reference evidence="2 3" key="1">
    <citation type="submission" date="2020-08" db="EMBL/GenBank/DDBJ databases">
        <title>A Genomic Blueprint of the Chicken Gut Microbiome.</title>
        <authorList>
            <person name="Gilroy R."/>
            <person name="Ravi A."/>
            <person name="Getino M."/>
            <person name="Pursley I."/>
            <person name="Horton D.L."/>
            <person name="Alikhan N.-F."/>
            <person name="Baker D."/>
            <person name="Gharbi K."/>
            <person name="Hall N."/>
            <person name="Watson M."/>
            <person name="Adriaenssens E.M."/>
            <person name="Foster-Nyarko E."/>
            <person name="Jarju S."/>
            <person name="Secka A."/>
            <person name="Antonio M."/>
            <person name="Oren A."/>
            <person name="Chaudhuri R."/>
            <person name="La Ragione R.M."/>
            <person name="Hildebrand F."/>
            <person name="Pallen M.J."/>
        </authorList>
    </citation>
    <scope>NUCLEOTIDE SEQUENCE [LARGE SCALE GENOMIC DNA]</scope>
    <source>
        <strain evidence="2 3">Sa3CUA2</strain>
    </source>
</reference>
<feature type="transmembrane region" description="Helical" evidence="1">
    <location>
        <begin position="98"/>
        <end position="120"/>
    </location>
</feature>
<evidence type="ECO:0000313" key="3">
    <source>
        <dbReference type="Proteomes" id="UP000604241"/>
    </source>
</evidence>
<sequence>MSTVTPTAPRRGPVAHTVRRLGRANLVTLAWFWAVVTPFFVVLTFVLARIDGELDAAVILYSRHGAIWFPFAQAVIVVGLMLRVHVAAGMTRRTFARATLLVATGTGAAYAVVLTALAAVERELHHAAGWGWRVADAILADESSPAGLLLAELVLACVVANVSGLLVGVVYQRVGGWWGTLALPLTAGPVLLVLALLSGFADVPAGRGSWAAAAPWLLACLLVIALTAGAHAAVTSRVPVRPATP</sequence>
<feature type="transmembrane region" description="Helical" evidence="1">
    <location>
        <begin position="178"/>
        <end position="201"/>
    </location>
</feature>
<keyword evidence="1" id="KW-0812">Transmembrane</keyword>
<dbReference type="EMBL" id="JACSQV010000018">
    <property type="protein sequence ID" value="MBD7919988.1"/>
    <property type="molecule type" value="Genomic_DNA"/>
</dbReference>
<keyword evidence="3" id="KW-1185">Reference proteome</keyword>
<protein>
    <recommendedName>
        <fullName evidence="4">ABC transporter permease</fullName>
    </recommendedName>
</protein>
<accession>A0ABR8QHU1</accession>